<dbReference type="InterPro" id="IPR044068">
    <property type="entry name" value="CB"/>
</dbReference>
<keyword evidence="13" id="KW-1185">Reference proteome</keyword>
<dbReference type="GO" id="GO:0003677">
    <property type="term" value="F:DNA binding"/>
    <property type="evidence" value="ECO:0007669"/>
    <property type="project" value="UniProtKB-UniRule"/>
</dbReference>
<dbReference type="InterPro" id="IPR011010">
    <property type="entry name" value="DNA_brk_join_enz"/>
</dbReference>
<dbReference type="AlphaFoldDB" id="A0A244CR28"/>
<dbReference type="EMBL" id="MWPV01000002">
    <property type="protein sequence ID" value="OUL57936.1"/>
    <property type="molecule type" value="Genomic_DNA"/>
</dbReference>
<dbReference type="Gene3D" id="1.10.150.130">
    <property type="match status" value="1"/>
</dbReference>
<dbReference type="InterPro" id="IPR002104">
    <property type="entry name" value="Integrase_catalytic"/>
</dbReference>
<dbReference type="GO" id="GO:0005737">
    <property type="term" value="C:cytoplasm"/>
    <property type="evidence" value="ECO:0007669"/>
    <property type="project" value="UniProtKB-SubCell"/>
</dbReference>
<evidence type="ECO:0000259" key="11">
    <source>
        <dbReference type="PROSITE" id="PS51900"/>
    </source>
</evidence>
<evidence type="ECO:0000259" key="10">
    <source>
        <dbReference type="PROSITE" id="PS51898"/>
    </source>
</evidence>
<comment type="subunit">
    <text evidence="8">Forms a cyclic heterotetrameric complex composed of two molecules of XerC and two molecules of XerD.</text>
</comment>
<comment type="similarity">
    <text evidence="2">Belongs to the 'phage' integrase family.</text>
</comment>
<dbReference type="PROSITE" id="PS51898">
    <property type="entry name" value="TYR_RECOMBINASE"/>
    <property type="match status" value="1"/>
</dbReference>
<evidence type="ECO:0000256" key="6">
    <source>
        <dbReference type="ARBA" id="ARBA00023172"/>
    </source>
</evidence>
<dbReference type="PANTHER" id="PTHR30349">
    <property type="entry name" value="PHAGE INTEGRASE-RELATED"/>
    <property type="match status" value="1"/>
</dbReference>
<dbReference type="InterPro" id="IPR010998">
    <property type="entry name" value="Integrase_recombinase_N"/>
</dbReference>
<dbReference type="FunFam" id="1.10.443.10:FF:000007">
    <property type="entry name" value="Tyrosine recombinase XerC"/>
    <property type="match status" value="1"/>
</dbReference>
<dbReference type="PANTHER" id="PTHR30349:SF64">
    <property type="entry name" value="PROPHAGE INTEGRASE INTD-RELATED"/>
    <property type="match status" value="1"/>
</dbReference>
<evidence type="ECO:0000256" key="9">
    <source>
        <dbReference type="PROSITE-ProRule" id="PRU01248"/>
    </source>
</evidence>
<proteinExistence type="inferred from homology"/>
<dbReference type="RefSeq" id="WP_086743242.1">
    <property type="nucleotide sequence ID" value="NZ_MWPV01000002.1"/>
</dbReference>
<dbReference type="InterPro" id="IPR011946">
    <property type="entry name" value="Integrase_integron-type"/>
</dbReference>
<evidence type="ECO:0000256" key="1">
    <source>
        <dbReference type="ARBA" id="ARBA00004496"/>
    </source>
</evidence>
<evidence type="ECO:0000313" key="13">
    <source>
        <dbReference type="Proteomes" id="UP000194841"/>
    </source>
</evidence>
<dbReference type="GO" id="GO:0015074">
    <property type="term" value="P:DNA integration"/>
    <property type="evidence" value="ECO:0007669"/>
    <property type="project" value="UniProtKB-KW"/>
</dbReference>
<dbReference type="SUPFAM" id="SSF56349">
    <property type="entry name" value="DNA breaking-rejoining enzymes"/>
    <property type="match status" value="1"/>
</dbReference>
<comment type="subcellular location">
    <subcellularLocation>
        <location evidence="1">Cytoplasm</location>
    </subcellularLocation>
</comment>
<dbReference type="InterPro" id="IPR004107">
    <property type="entry name" value="Integrase_SAM-like_N"/>
</dbReference>
<evidence type="ECO:0000256" key="7">
    <source>
        <dbReference type="ARBA" id="ARBA00037721"/>
    </source>
</evidence>
<keyword evidence="4" id="KW-0229">DNA integration</keyword>
<evidence type="ECO:0000256" key="4">
    <source>
        <dbReference type="ARBA" id="ARBA00022908"/>
    </source>
</evidence>
<comment type="function">
    <text evidence="7">Site-specific tyrosine recombinase, which acts by catalyzing the cutting and rejoining of the recombining DNA molecules. The XerC-XerD complex is essential to convert dimers of the bacterial chromosome into monomers to permit their segregation at cell division. It also contributes to the segregational stability of plasmids.</text>
</comment>
<dbReference type="Gene3D" id="1.10.443.10">
    <property type="entry name" value="Intergrase catalytic core"/>
    <property type="match status" value="1"/>
</dbReference>
<feature type="domain" description="Core-binding (CB)" evidence="11">
    <location>
        <begin position="1"/>
        <end position="85"/>
    </location>
</feature>
<dbReference type="GO" id="GO:0006310">
    <property type="term" value="P:DNA recombination"/>
    <property type="evidence" value="ECO:0007669"/>
    <property type="project" value="UniProtKB-KW"/>
</dbReference>
<feature type="domain" description="Tyr recombinase" evidence="10">
    <location>
        <begin position="103"/>
        <end position="317"/>
    </location>
</feature>
<comment type="caution">
    <text evidence="12">The sequence shown here is derived from an EMBL/GenBank/DDBJ whole genome shotgun (WGS) entry which is preliminary data.</text>
</comment>
<keyword evidence="5 9" id="KW-0238">DNA-binding</keyword>
<dbReference type="InterPro" id="IPR050090">
    <property type="entry name" value="Tyrosine_recombinase_XerCD"/>
</dbReference>
<name>A0A244CR28_PSEDV</name>
<protein>
    <submittedName>
        <fullName evidence="12">Integrase</fullName>
    </submittedName>
</protein>
<accession>A0A244CR28</accession>
<evidence type="ECO:0000256" key="2">
    <source>
        <dbReference type="ARBA" id="ARBA00008857"/>
    </source>
</evidence>
<evidence type="ECO:0000256" key="5">
    <source>
        <dbReference type="ARBA" id="ARBA00023125"/>
    </source>
</evidence>
<gene>
    <name evidence="12" type="ORF">B1199_06095</name>
</gene>
<evidence type="ECO:0000313" key="12">
    <source>
        <dbReference type="EMBL" id="OUL57936.1"/>
    </source>
</evidence>
<keyword evidence="6" id="KW-0233">DNA recombination</keyword>
<dbReference type="InterPro" id="IPR013762">
    <property type="entry name" value="Integrase-like_cat_sf"/>
</dbReference>
<organism evidence="12 13">
    <name type="scientific">Pseudoalteromonas ulvae</name>
    <dbReference type="NCBI Taxonomy" id="107327"/>
    <lineage>
        <taxon>Bacteria</taxon>
        <taxon>Pseudomonadati</taxon>
        <taxon>Pseudomonadota</taxon>
        <taxon>Gammaproteobacteria</taxon>
        <taxon>Alteromonadales</taxon>
        <taxon>Pseudoalteromonadaceae</taxon>
        <taxon>Pseudoalteromonas</taxon>
    </lineage>
</organism>
<dbReference type="Pfam" id="PF13495">
    <property type="entry name" value="Phage_int_SAM_4"/>
    <property type="match status" value="1"/>
</dbReference>
<evidence type="ECO:0000256" key="3">
    <source>
        <dbReference type="ARBA" id="ARBA00022490"/>
    </source>
</evidence>
<dbReference type="Pfam" id="PF00589">
    <property type="entry name" value="Phage_integrase"/>
    <property type="match status" value="1"/>
</dbReference>
<sequence>MPTQSPFLDFVTEEMYKRRYAKRTVETYLHWIRFYILFHKKQHPKDLAEQHVEQFLTYLAVNRHVAVQTQALALNALSFLYKEILQRPLSLNLNFNQSSKPRKLPVVLTKDEIKRLLREIDPGYLLLAQLLYGSGLRLMEAVRLRVAAIDFDYLSIMVWHGKGGKHRRVTLAPELVPALKRQISLVEAYYQQDLETADYAGVWLPFALARKYPSAPKELGWQYLFPSGKLSIDPDSTLLRRHHIDESGLQKAVKSASRKAAIGKHVSCHTLRHSFATHLLQAGMDIRTVQEQLGHSDVKTTQIYTHVRKYMTAKNISLILNNLLQIAT</sequence>
<dbReference type="Proteomes" id="UP000194841">
    <property type="component" value="Unassembled WGS sequence"/>
</dbReference>
<keyword evidence="3" id="KW-0963">Cytoplasm</keyword>
<evidence type="ECO:0000256" key="8">
    <source>
        <dbReference type="ARBA" id="ARBA00038613"/>
    </source>
</evidence>
<dbReference type="PROSITE" id="PS51900">
    <property type="entry name" value="CB"/>
    <property type="match status" value="1"/>
</dbReference>
<dbReference type="OrthoDB" id="9801717at2"/>
<reference evidence="12 13" key="1">
    <citation type="submission" date="2017-02" db="EMBL/GenBank/DDBJ databases">
        <title>Pseudoalteromonas ulvae TC14 Genome.</title>
        <authorList>
            <person name="Molmeret M."/>
        </authorList>
    </citation>
    <scope>NUCLEOTIDE SEQUENCE [LARGE SCALE GENOMIC DNA]</scope>
    <source>
        <strain evidence="12">TC14</strain>
    </source>
</reference>
<dbReference type="NCBIfam" id="TIGR02249">
    <property type="entry name" value="integrase_gron"/>
    <property type="match status" value="1"/>
</dbReference>